<name>A0ABS5XU97_9MICO</name>
<gene>
    <name evidence="4" type="ORF">J0P97_08450</name>
</gene>
<dbReference type="CDD" id="cd02440">
    <property type="entry name" value="AdoMet_MTases"/>
    <property type="match status" value="1"/>
</dbReference>
<dbReference type="Proteomes" id="UP000740605">
    <property type="component" value="Unassembled WGS sequence"/>
</dbReference>
<comment type="caution">
    <text evidence="4">The sequence shown here is derived from an EMBL/GenBank/DDBJ whole genome shotgun (WGS) entry which is preliminary data.</text>
</comment>
<keyword evidence="1 4" id="KW-0489">Methyltransferase</keyword>
<dbReference type="NCBIfam" id="NF004851">
    <property type="entry name" value="PRK06202.1"/>
    <property type="match status" value="1"/>
</dbReference>
<sequence>MSGLDARDDELRELMDDPECDPVRLRRTLERFGLVNRLVSGWGAVYRRRIRPLAIARGEISVLDIGCGGGDVLRRLVALARRDGIAVRAVGIDPDERSLAVARRGIRHDDQGGGRGATPAIELRRAHSSDLVAEQGAGGGAFDLVISSHVLHHLTAAELPAFLADSAALSRGLVLHSDISRSRAAYAAYAIGITPLAPGSFLRTDGLRSIRRSWRPDELAARLPPGWRVERPAPFRLLATFEVSP</sequence>
<evidence type="ECO:0000313" key="4">
    <source>
        <dbReference type="EMBL" id="MBT8798100.1"/>
    </source>
</evidence>
<keyword evidence="3" id="KW-0949">S-adenosyl-L-methionine</keyword>
<keyword evidence="5" id="KW-1185">Reference proteome</keyword>
<dbReference type="PANTHER" id="PTHR43464">
    <property type="entry name" value="METHYLTRANSFERASE"/>
    <property type="match status" value="1"/>
</dbReference>
<dbReference type="GO" id="GO:0032259">
    <property type="term" value="P:methylation"/>
    <property type="evidence" value="ECO:0007669"/>
    <property type="project" value="UniProtKB-KW"/>
</dbReference>
<organism evidence="4 5">
    <name type="scientific">Microbacterium flavum</name>
    <dbReference type="NCBI Taxonomy" id="415216"/>
    <lineage>
        <taxon>Bacteria</taxon>
        <taxon>Bacillati</taxon>
        <taxon>Actinomycetota</taxon>
        <taxon>Actinomycetes</taxon>
        <taxon>Micrococcales</taxon>
        <taxon>Microbacteriaceae</taxon>
        <taxon>Microbacterium</taxon>
    </lineage>
</organism>
<reference evidence="4 5" key="1">
    <citation type="submission" date="2021-03" db="EMBL/GenBank/DDBJ databases">
        <title>Microbacterium pauli sp. nov., isolated from microfiltered milk.</title>
        <authorList>
            <person name="Bellassi P."/>
            <person name="Fontana A."/>
            <person name="Callegari M.L."/>
            <person name="Lorenzo M."/>
            <person name="Cappa F."/>
        </authorList>
    </citation>
    <scope>NUCLEOTIDE SEQUENCE [LARGE SCALE GENOMIC DNA]</scope>
    <source>
        <strain evidence="4 5">DSM 18909</strain>
    </source>
</reference>
<keyword evidence="2" id="KW-0808">Transferase</keyword>
<evidence type="ECO:0000313" key="5">
    <source>
        <dbReference type="Proteomes" id="UP000740605"/>
    </source>
</evidence>
<protein>
    <submittedName>
        <fullName evidence="4">Methyltransferase domain-containing protein</fullName>
    </submittedName>
</protein>
<dbReference type="RefSeq" id="WP_215487327.1">
    <property type="nucleotide sequence ID" value="NZ_BAAAPJ010000002.1"/>
</dbReference>
<accession>A0ABS5XU97</accession>
<proteinExistence type="predicted"/>
<dbReference type="GO" id="GO:0008168">
    <property type="term" value="F:methyltransferase activity"/>
    <property type="evidence" value="ECO:0007669"/>
    <property type="project" value="UniProtKB-KW"/>
</dbReference>
<evidence type="ECO:0000256" key="1">
    <source>
        <dbReference type="ARBA" id="ARBA00022603"/>
    </source>
</evidence>
<dbReference type="SUPFAM" id="SSF53335">
    <property type="entry name" value="S-adenosyl-L-methionine-dependent methyltransferases"/>
    <property type="match status" value="1"/>
</dbReference>
<dbReference type="EMBL" id="JAFLHG010000006">
    <property type="protein sequence ID" value="MBT8798100.1"/>
    <property type="molecule type" value="Genomic_DNA"/>
</dbReference>
<dbReference type="PANTHER" id="PTHR43464:SF19">
    <property type="entry name" value="UBIQUINONE BIOSYNTHESIS O-METHYLTRANSFERASE, MITOCHONDRIAL"/>
    <property type="match status" value="1"/>
</dbReference>
<evidence type="ECO:0000256" key="2">
    <source>
        <dbReference type="ARBA" id="ARBA00022679"/>
    </source>
</evidence>
<dbReference type="Pfam" id="PF13489">
    <property type="entry name" value="Methyltransf_23"/>
    <property type="match status" value="1"/>
</dbReference>
<evidence type="ECO:0000256" key="3">
    <source>
        <dbReference type="ARBA" id="ARBA00022691"/>
    </source>
</evidence>
<dbReference type="InterPro" id="IPR029063">
    <property type="entry name" value="SAM-dependent_MTases_sf"/>
</dbReference>
<dbReference type="Gene3D" id="3.40.50.150">
    <property type="entry name" value="Vaccinia Virus protein VP39"/>
    <property type="match status" value="1"/>
</dbReference>